<evidence type="ECO:0000313" key="12">
    <source>
        <dbReference type="Proteomes" id="UP000001542"/>
    </source>
</evidence>
<evidence type="ECO:0000256" key="6">
    <source>
        <dbReference type="PIRSR" id="PIRSR630616-1"/>
    </source>
</evidence>
<proteinExistence type="predicted"/>
<dbReference type="PANTHER" id="PTHR24350">
    <property type="entry name" value="SERINE/THREONINE-PROTEIN KINASE IAL-RELATED"/>
    <property type="match status" value="1"/>
</dbReference>
<dbReference type="SMR" id="A2DEB4"/>
<organism evidence="11 12">
    <name type="scientific">Trichomonas vaginalis (strain ATCC PRA-98 / G3)</name>
    <dbReference type="NCBI Taxonomy" id="412133"/>
    <lineage>
        <taxon>Eukaryota</taxon>
        <taxon>Metamonada</taxon>
        <taxon>Parabasalia</taxon>
        <taxon>Trichomonadida</taxon>
        <taxon>Trichomonadidae</taxon>
        <taxon>Trichomonas</taxon>
    </lineage>
</organism>
<feature type="binding site" evidence="7">
    <location>
        <position position="155"/>
    </location>
    <ligand>
        <name>ATP</name>
        <dbReference type="ChEBI" id="CHEBI:30616"/>
    </ligand>
</feature>
<evidence type="ECO:0000256" key="4">
    <source>
        <dbReference type="ARBA" id="ARBA00022777"/>
    </source>
</evidence>
<evidence type="ECO:0000256" key="7">
    <source>
        <dbReference type="PIRSR" id="PIRSR630616-2"/>
    </source>
</evidence>
<dbReference type="SMART" id="SM00220">
    <property type="entry name" value="S_TKc"/>
    <property type="match status" value="1"/>
</dbReference>
<evidence type="ECO:0000256" key="5">
    <source>
        <dbReference type="ARBA" id="ARBA00022840"/>
    </source>
</evidence>
<reference evidence="11" key="1">
    <citation type="submission" date="2006-10" db="EMBL/GenBank/DDBJ databases">
        <authorList>
            <person name="Amadeo P."/>
            <person name="Zhao Q."/>
            <person name="Wortman J."/>
            <person name="Fraser-Liggett C."/>
            <person name="Carlton J."/>
        </authorList>
    </citation>
    <scope>NUCLEOTIDE SEQUENCE</scope>
    <source>
        <strain evidence="11">G3</strain>
    </source>
</reference>
<keyword evidence="2" id="KW-0808">Transferase</keyword>
<feature type="region of interest" description="Disordered" evidence="9">
    <location>
        <begin position="348"/>
        <end position="431"/>
    </location>
</feature>
<gene>
    <name evidence="11" type="ORF">TVAG_167070</name>
</gene>
<feature type="binding site" evidence="7">
    <location>
        <begin position="141"/>
        <end position="142"/>
    </location>
    <ligand>
        <name>ATP</name>
        <dbReference type="ChEBI" id="CHEBI:30616"/>
    </ligand>
</feature>
<dbReference type="STRING" id="5722.A2DEB4"/>
<evidence type="ECO:0000256" key="1">
    <source>
        <dbReference type="ARBA" id="ARBA00022527"/>
    </source>
</evidence>
<keyword evidence="5 7" id="KW-0067">ATP-binding</keyword>
<evidence type="ECO:0000313" key="11">
    <source>
        <dbReference type="EMBL" id="EAY21332.1"/>
    </source>
</evidence>
<evidence type="ECO:0000256" key="8">
    <source>
        <dbReference type="PIRSR" id="PIRSR630616-3"/>
    </source>
</evidence>
<evidence type="ECO:0000256" key="9">
    <source>
        <dbReference type="SAM" id="MobiDB-lite"/>
    </source>
</evidence>
<reference evidence="11" key="2">
    <citation type="journal article" date="2007" name="Science">
        <title>Draft genome sequence of the sexually transmitted pathogen Trichomonas vaginalis.</title>
        <authorList>
            <person name="Carlton J.M."/>
            <person name="Hirt R.P."/>
            <person name="Silva J.C."/>
            <person name="Delcher A.L."/>
            <person name="Schatz M."/>
            <person name="Zhao Q."/>
            <person name="Wortman J.R."/>
            <person name="Bidwell S.L."/>
            <person name="Alsmark U.C.M."/>
            <person name="Besteiro S."/>
            <person name="Sicheritz-Ponten T."/>
            <person name="Noel C.J."/>
            <person name="Dacks J.B."/>
            <person name="Foster P.G."/>
            <person name="Simillion C."/>
            <person name="Van de Peer Y."/>
            <person name="Miranda-Saavedra D."/>
            <person name="Barton G.J."/>
            <person name="Westrop G.D."/>
            <person name="Mueller S."/>
            <person name="Dessi D."/>
            <person name="Fiori P.L."/>
            <person name="Ren Q."/>
            <person name="Paulsen I."/>
            <person name="Zhang H."/>
            <person name="Bastida-Corcuera F.D."/>
            <person name="Simoes-Barbosa A."/>
            <person name="Brown M.T."/>
            <person name="Hayes R.D."/>
            <person name="Mukherjee M."/>
            <person name="Okumura C.Y."/>
            <person name="Schneider R."/>
            <person name="Smith A.J."/>
            <person name="Vanacova S."/>
            <person name="Villalvazo M."/>
            <person name="Haas B.J."/>
            <person name="Pertea M."/>
            <person name="Feldblyum T.V."/>
            <person name="Utterback T.R."/>
            <person name="Shu C.L."/>
            <person name="Osoegawa K."/>
            <person name="de Jong P.J."/>
            <person name="Hrdy I."/>
            <person name="Horvathova L."/>
            <person name="Zubacova Z."/>
            <person name="Dolezal P."/>
            <person name="Malik S.B."/>
            <person name="Logsdon J.M. Jr."/>
            <person name="Henze K."/>
            <person name="Gupta A."/>
            <person name="Wang C.C."/>
            <person name="Dunne R.L."/>
            <person name="Upcroft J.A."/>
            <person name="Upcroft P."/>
            <person name="White O."/>
            <person name="Salzberg S.L."/>
            <person name="Tang P."/>
            <person name="Chiu C.-H."/>
            <person name="Lee Y.-S."/>
            <person name="Embley T.M."/>
            <person name="Coombs G.H."/>
            <person name="Mottram J.C."/>
            <person name="Tachezy J."/>
            <person name="Fraser-Liggett C.M."/>
            <person name="Johnson P.J."/>
        </authorList>
    </citation>
    <scope>NUCLEOTIDE SEQUENCE [LARGE SCALE GENOMIC DNA]</scope>
    <source>
        <strain evidence="11">G3</strain>
    </source>
</reference>
<feature type="compositionally biased region" description="Polar residues" evidence="9">
    <location>
        <begin position="371"/>
        <end position="401"/>
    </location>
</feature>
<dbReference type="InterPro" id="IPR011009">
    <property type="entry name" value="Kinase-like_dom_sf"/>
</dbReference>
<dbReference type="Proteomes" id="UP000001542">
    <property type="component" value="Unassembled WGS sequence"/>
</dbReference>
<dbReference type="SUPFAM" id="SSF56112">
    <property type="entry name" value="Protein kinase-like (PK-like)"/>
    <property type="match status" value="1"/>
</dbReference>
<dbReference type="GO" id="GO:0005524">
    <property type="term" value="F:ATP binding"/>
    <property type="evidence" value="ECO:0007669"/>
    <property type="project" value="UniProtKB-KW"/>
</dbReference>
<feature type="region of interest" description="Disordered" evidence="9">
    <location>
        <begin position="462"/>
        <end position="488"/>
    </location>
</feature>
<keyword evidence="1" id="KW-0723">Serine/threonine-protein kinase</keyword>
<feature type="active site" description="Proton acceptor" evidence="6">
    <location>
        <position position="137"/>
    </location>
</feature>
<feature type="cross-link" description="Glycyl lysine isopeptide (Lys-Gly) (interchain with G-Cter in SUMO2)" evidence="8">
    <location>
        <position position="139"/>
    </location>
</feature>
<dbReference type="InterPro" id="IPR000719">
    <property type="entry name" value="Prot_kinase_dom"/>
</dbReference>
<keyword evidence="12" id="KW-1185">Reference proteome</keyword>
<dbReference type="VEuPathDB" id="TrichDB:TVAG_167070"/>
<keyword evidence="4 11" id="KW-0418">Kinase</keyword>
<dbReference type="eggNOG" id="KOG0588">
    <property type="taxonomic scope" value="Eukaryota"/>
</dbReference>
<protein>
    <submittedName>
        <fullName evidence="11">CAMK family protein kinase</fullName>
    </submittedName>
</protein>
<accession>A2DEB4</accession>
<dbReference type="KEGG" id="tva:5466880"/>
<dbReference type="InterPro" id="IPR030616">
    <property type="entry name" value="Aur-like"/>
</dbReference>
<dbReference type="VEuPathDB" id="TrichDB:TVAGG3_0175590"/>
<feature type="domain" description="Protein kinase" evidence="10">
    <location>
        <begin position="13"/>
        <end position="266"/>
    </location>
</feature>
<dbReference type="Gene3D" id="1.10.510.10">
    <property type="entry name" value="Transferase(Phosphotransferase) domain 1"/>
    <property type="match status" value="1"/>
</dbReference>
<dbReference type="Pfam" id="PF00069">
    <property type="entry name" value="Pkinase"/>
    <property type="match status" value="1"/>
</dbReference>
<evidence type="ECO:0000259" key="10">
    <source>
        <dbReference type="PROSITE" id="PS50011"/>
    </source>
</evidence>
<keyword evidence="3 7" id="KW-0547">Nucleotide-binding</keyword>
<dbReference type="InterPro" id="IPR008271">
    <property type="entry name" value="Ser/Thr_kinase_AS"/>
</dbReference>
<dbReference type="OMA" id="ILYIMMC"/>
<dbReference type="EMBL" id="DS113191">
    <property type="protein sequence ID" value="EAY21332.1"/>
    <property type="molecule type" value="Genomic_DNA"/>
</dbReference>
<evidence type="ECO:0000256" key="2">
    <source>
        <dbReference type="ARBA" id="ARBA00022679"/>
    </source>
</evidence>
<sequence length="516" mass="58573">MQQIQSGMTLGNYTILKLTGRGAFSSVYQAVHNDTGIKVALKVVLASSLQEPMQRAMVENEINVFKLIDYPLVVEFYEAFFDKEYFVVALEFVEGGSILSYINKFGKLTEDEARHYFCQLVQTLEYLNSRCRIAHRDLKAENVLIDENHNIRLIDFGFSHIMSNKIPVINGPCGSPAYAPPEVLKNQPFTHLSDVWSAGVFLYGITTGNLPFVDDNIQRLMQKIVYTEPKFNSNVSPELKDLIMKLLKKTPSQRLSLHEIWSHPWIRKYGGIADLPKLANISRLPIRENVVSKMINPLDSQNLEIYVKNFNSTRESVEYKILCRQDNINLIKSYSKWLPSSNLHHNDNGDIPDAENAKTTPKFSRIGKNVSIENPNPNSSPRQMQPMSQNTETTRKPAQSPNDKRAPISIAKENNPVCKSATSLTTSPFRPENIQPRASCIERKFTSRSPAPAEKVIIQEPQVQPPNLNLDAVKPSSGEEPKSSREMTRQEQLRMLLEKNEKVAKSKTQTNLRLIF</sequence>
<dbReference type="PROSITE" id="PS50011">
    <property type="entry name" value="PROTEIN_KINASE_DOM"/>
    <property type="match status" value="1"/>
</dbReference>
<dbReference type="FunFam" id="1.10.510.10:FF:000571">
    <property type="entry name" value="Maternal embryonic leucine zipper kinase"/>
    <property type="match status" value="1"/>
</dbReference>
<name>A2DEB4_TRIV3</name>
<evidence type="ECO:0000256" key="3">
    <source>
        <dbReference type="ARBA" id="ARBA00022741"/>
    </source>
</evidence>
<dbReference type="OrthoDB" id="193931at2759"/>
<feature type="binding site" evidence="7">
    <location>
        <position position="42"/>
    </location>
    <ligand>
        <name>ATP</name>
        <dbReference type="ChEBI" id="CHEBI:30616"/>
    </ligand>
</feature>
<dbReference type="InParanoid" id="A2DEB4"/>
<dbReference type="PROSITE" id="PS00108">
    <property type="entry name" value="PROTEIN_KINASE_ST"/>
    <property type="match status" value="1"/>
</dbReference>
<dbReference type="RefSeq" id="XP_001582318.1">
    <property type="nucleotide sequence ID" value="XM_001582268.1"/>
</dbReference>
<dbReference type="AlphaFoldDB" id="A2DEB4"/>
<dbReference type="GO" id="GO:0004674">
    <property type="term" value="F:protein serine/threonine kinase activity"/>
    <property type="evidence" value="ECO:0000318"/>
    <property type="project" value="GO_Central"/>
</dbReference>
<feature type="compositionally biased region" description="Basic and acidic residues" evidence="9">
    <location>
        <begin position="477"/>
        <end position="488"/>
    </location>
</feature>